<dbReference type="AlphaFoldDB" id="A0A645ABV4"/>
<gene>
    <name evidence="1" type="ORF">SDC9_97417</name>
</gene>
<reference evidence="1" key="1">
    <citation type="submission" date="2019-08" db="EMBL/GenBank/DDBJ databases">
        <authorList>
            <person name="Kucharzyk K."/>
            <person name="Murdoch R.W."/>
            <person name="Higgins S."/>
            <person name="Loffler F."/>
        </authorList>
    </citation>
    <scope>NUCLEOTIDE SEQUENCE</scope>
</reference>
<sequence>MHGSMKKFILTISCSALLWSAGAVECMLLPSISRNAGDQFAHILPERPPQISTVKKVAAEEPFSMYLLLREIGVADGEADVVYDLVFLDPDGKETQAGKELQAVKGKLDPSGVFLAANVMMVEFTDDEKPGDYRFIATVRDRKTGKQATGEATVKFDPAGDPAPPLSEKEMDRFLTTYYRNPQPYRIMSMVESLLKFDLASRNKKSYSPLPMLYGIAILLRDNPGQAGEFASLISAAEPGQRLYALPIFDFLGAEVREKAKEELAPDLQEQLAAFDSKKNPLRFDTPSVPTHLDLLWYEFFFTGSFEPIRKLASVLEVGKDGLKPEDYKKLGDKATPDDRRKLMNRLMELAAGWSLTSNARQHPLVFYYLEALDRRDGNNLPGDYARSRVREIVKATVAAQKKQPSAQ</sequence>
<protein>
    <submittedName>
        <fullName evidence="1">Uncharacterized protein</fullName>
    </submittedName>
</protein>
<evidence type="ECO:0000313" key="1">
    <source>
        <dbReference type="EMBL" id="MPM50675.1"/>
    </source>
</evidence>
<organism evidence="1">
    <name type="scientific">bioreactor metagenome</name>
    <dbReference type="NCBI Taxonomy" id="1076179"/>
    <lineage>
        <taxon>unclassified sequences</taxon>
        <taxon>metagenomes</taxon>
        <taxon>ecological metagenomes</taxon>
    </lineage>
</organism>
<proteinExistence type="predicted"/>
<comment type="caution">
    <text evidence="1">The sequence shown here is derived from an EMBL/GenBank/DDBJ whole genome shotgun (WGS) entry which is preliminary data.</text>
</comment>
<dbReference type="EMBL" id="VSSQ01013070">
    <property type="protein sequence ID" value="MPM50675.1"/>
    <property type="molecule type" value="Genomic_DNA"/>
</dbReference>
<name>A0A645ABV4_9ZZZZ</name>
<accession>A0A645ABV4</accession>